<evidence type="ECO:0000313" key="2">
    <source>
        <dbReference type="Proteomes" id="UP000215214"/>
    </source>
</evidence>
<dbReference type="KEGG" id="tje:TJEJU_2471"/>
<dbReference type="AlphaFoldDB" id="A0A238UAZ1"/>
<evidence type="ECO:0000313" key="1">
    <source>
        <dbReference type="EMBL" id="SNR16156.1"/>
    </source>
</evidence>
<accession>A0A238UAZ1</accession>
<protein>
    <submittedName>
        <fullName evidence="1">Uncharacterized protein</fullName>
    </submittedName>
</protein>
<dbReference type="RefSeq" id="WP_095072492.1">
    <property type="nucleotide sequence ID" value="NZ_LT899436.1"/>
</dbReference>
<organism evidence="1 2">
    <name type="scientific">Tenacibaculum jejuense</name>
    <dbReference type="NCBI Taxonomy" id="584609"/>
    <lineage>
        <taxon>Bacteria</taxon>
        <taxon>Pseudomonadati</taxon>
        <taxon>Bacteroidota</taxon>
        <taxon>Flavobacteriia</taxon>
        <taxon>Flavobacteriales</taxon>
        <taxon>Flavobacteriaceae</taxon>
        <taxon>Tenacibaculum</taxon>
    </lineage>
</organism>
<name>A0A238UAZ1_9FLAO</name>
<proteinExistence type="predicted"/>
<gene>
    <name evidence="1" type="ORF">TJEJU_2471</name>
</gene>
<reference evidence="1 2" key="1">
    <citation type="submission" date="2017-07" db="EMBL/GenBank/DDBJ databases">
        <authorList>
            <person name="Sun Z.S."/>
            <person name="Albrecht U."/>
            <person name="Echele G."/>
            <person name="Lee C.C."/>
        </authorList>
    </citation>
    <scope>NUCLEOTIDE SEQUENCE [LARGE SCALE GENOMIC DNA]</scope>
    <source>
        <strain evidence="2">type strain: KCTC 22618</strain>
    </source>
</reference>
<dbReference type="Proteomes" id="UP000215214">
    <property type="component" value="Chromosome TJEJU"/>
</dbReference>
<dbReference type="EMBL" id="LT899436">
    <property type="protein sequence ID" value="SNR16156.1"/>
    <property type="molecule type" value="Genomic_DNA"/>
</dbReference>
<sequence>MRKITSLIILFISIQFYAQRVQINGTISDNLGIVDNAHIINLTSVEGTFSDSKGYFLINAQVGDVLQITSIQHYSKKMKVSSITMDRKKINILLEIQDRVLDEIEIKKTNLLQKLTADAKKTPKDPGVEKSKNATQFKDVSATDNIVLASAIEKSDSEMKTDPILAFEGLTLMRFSLLTSNEEKRLNNQIKKEVFRDHLPERIMNIVGKKNFTETIKIPEDQILNFINYSIDDEIKTNVQREEHLKVIQNLKEKSVDYLKELGR</sequence>
<dbReference type="OrthoDB" id="1417583at2"/>
<keyword evidence="2" id="KW-1185">Reference proteome</keyword>